<keyword evidence="4" id="KW-0808">Transferase</keyword>
<evidence type="ECO:0000313" key="13">
    <source>
        <dbReference type="Proteomes" id="UP001140206"/>
    </source>
</evidence>
<evidence type="ECO:0000313" key="12">
    <source>
        <dbReference type="EMBL" id="KAJ4760707.1"/>
    </source>
</evidence>
<dbReference type="InterPro" id="IPR001245">
    <property type="entry name" value="Ser-Thr/Tyr_kinase_cat_dom"/>
</dbReference>
<dbReference type="Proteomes" id="UP001140206">
    <property type="component" value="Chromosome 4"/>
</dbReference>
<dbReference type="Pfam" id="PF04564">
    <property type="entry name" value="U-box"/>
    <property type="match status" value="1"/>
</dbReference>
<dbReference type="SUPFAM" id="SSF56112">
    <property type="entry name" value="Protein kinase-like (PK-like)"/>
    <property type="match status" value="1"/>
</dbReference>
<dbReference type="GO" id="GO:0005524">
    <property type="term" value="F:ATP binding"/>
    <property type="evidence" value="ECO:0007669"/>
    <property type="project" value="UniProtKB-UniRule"/>
</dbReference>
<feature type="binding site" evidence="8">
    <location>
        <position position="164"/>
    </location>
    <ligand>
        <name>ATP</name>
        <dbReference type="ChEBI" id="CHEBI:30616"/>
    </ligand>
</feature>
<dbReference type="InterPro" id="IPR000719">
    <property type="entry name" value="Prot_kinase_dom"/>
</dbReference>
<reference evidence="12" key="1">
    <citation type="submission" date="2022-08" db="EMBL/GenBank/DDBJ databases">
        <authorList>
            <person name="Marques A."/>
        </authorList>
    </citation>
    <scope>NUCLEOTIDE SEQUENCE</scope>
    <source>
        <strain evidence="12">RhyPub2mFocal</strain>
        <tissue evidence="12">Leaves</tissue>
    </source>
</reference>
<keyword evidence="5 8" id="KW-0547">Nucleotide-binding</keyword>
<dbReference type="GO" id="GO:0004672">
    <property type="term" value="F:protein kinase activity"/>
    <property type="evidence" value="ECO:0007669"/>
    <property type="project" value="InterPro"/>
</dbReference>
<evidence type="ECO:0000259" key="10">
    <source>
        <dbReference type="PROSITE" id="PS50011"/>
    </source>
</evidence>
<keyword evidence="7 8" id="KW-0067">ATP-binding</keyword>
<protein>
    <recommendedName>
        <fullName evidence="3">RING-type E3 ubiquitin transferase</fullName>
        <ecNumber evidence="3">2.3.2.27</ecNumber>
    </recommendedName>
</protein>
<dbReference type="Gene3D" id="3.30.40.10">
    <property type="entry name" value="Zinc/RING finger domain, C3HC4 (zinc finger)"/>
    <property type="match status" value="1"/>
</dbReference>
<dbReference type="SMART" id="SM00504">
    <property type="entry name" value="Ubox"/>
    <property type="match status" value="1"/>
</dbReference>
<gene>
    <name evidence="12" type="ORF">LUZ62_071082</name>
</gene>
<evidence type="ECO:0000256" key="3">
    <source>
        <dbReference type="ARBA" id="ARBA00012483"/>
    </source>
</evidence>
<dbReference type="AlphaFoldDB" id="A0AAV8D1X7"/>
<dbReference type="Gene3D" id="1.10.510.10">
    <property type="entry name" value="Transferase(Phosphotransferase) domain 1"/>
    <property type="match status" value="1"/>
</dbReference>
<dbReference type="Gene3D" id="3.30.200.20">
    <property type="entry name" value="Phosphorylase Kinase, domain 1"/>
    <property type="match status" value="1"/>
</dbReference>
<sequence length="492" mass="55116">MCNVKLHIKCVGHIMPMENSHDNITSSTNNNRSNHGRGVTEATPEAAAADVLTQLDLTTPTRVQEERVKAVKDELLQEIKIIQGQMELLQKENKKLQDERDIAVKEAKELLVSASRQSHVVFSEFLLLELQQATENFSNSHKIGEGGFGSVFKGFLHNTMVAIKILHPEILQGKPEFEQEVAILSRMRHPNLVTLIGTCSENSALIYEYLPNGSLEDRLAYQGGTPPLTWQVRTRIIGEICCALLFLHSNPNPIVHGDLTLANILLDDYLVSKLSDFGISRLLTETNTNTLVYRSKHLRGTFAYMDPEFLTSGEITVKSDVYSFGIIVLQLLTGKPPTNIVADVEDAIETDSLHLIIDKSAGEWPFVQAKQLVNLGWRCAQMHRRKRPNLESEWKLVQSLMQAASLSVSPGYKSQLDDKGIPSYFMCPIFQEVMDDPCIAADGYTYEAEAIKGWLDSGHETSPMTNLPLPHTELTPNYALRSAIQQWLFQHP</sequence>
<proteinExistence type="predicted"/>
<dbReference type="EMBL" id="JAMFTS010000004">
    <property type="protein sequence ID" value="KAJ4760707.1"/>
    <property type="molecule type" value="Genomic_DNA"/>
</dbReference>
<dbReference type="InterPro" id="IPR051348">
    <property type="entry name" value="U-box_ubiquitin_ligases"/>
</dbReference>
<evidence type="ECO:0000256" key="9">
    <source>
        <dbReference type="SAM" id="Coils"/>
    </source>
</evidence>
<accession>A0AAV8D1X7</accession>
<evidence type="ECO:0000256" key="8">
    <source>
        <dbReference type="PROSITE-ProRule" id="PRU10141"/>
    </source>
</evidence>
<feature type="coiled-coil region" evidence="9">
    <location>
        <begin position="72"/>
        <end position="106"/>
    </location>
</feature>
<evidence type="ECO:0000256" key="7">
    <source>
        <dbReference type="ARBA" id="ARBA00022840"/>
    </source>
</evidence>
<dbReference type="EC" id="2.3.2.27" evidence="3"/>
<comment type="catalytic activity">
    <reaction evidence="1">
        <text>S-ubiquitinyl-[E2 ubiquitin-conjugating enzyme]-L-cysteine + [acceptor protein]-L-lysine = [E2 ubiquitin-conjugating enzyme]-L-cysteine + N(6)-ubiquitinyl-[acceptor protein]-L-lysine.</text>
        <dbReference type="EC" id="2.3.2.27"/>
    </reaction>
</comment>
<dbReference type="FunFam" id="3.30.200.20:FF:000162">
    <property type="entry name" value="Adenine nucleotide alpha hydrolase-like domain kinase"/>
    <property type="match status" value="1"/>
</dbReference>
<dbReference type="InterPro" id="IPR013083">
    <property type="entry name" value="Znf_RING/FYVE/PHD"/>
</dbReference>
<dbReference type="PANTHER" id="PTHR45647">
    <property type="entry name" value="OS02G0152300 PROTEIN"/>
    <property type="match status" value="1"/>
</dbReference>
<dbReference type="Pfam" id="PF07714">
    <property type="entry name" value="PK_Tyr_Ser-Thr"/>
    <property type="match status" value="1"/>
</dbReference>
<evidence type="ECO:0000256" key="2">
    <source>
        <dbReference type="ARBA" id="ARBA00004906"/>
    </source>
</evidence>
<dbReference type="PANTHER" id="PTHR45647:SF100">
    <property type="entry name" value="U-BOX DOMAIN-CONTAINING PROTEIN 33"/>
    <property type="match status" value="1"/>
</dbReference>
<dbReference type="InterPro" id="IPR017441">
    <property type="entry name" value="Protein_kinase_ATP_BS"/>
</dbReference>
<dbReference type="GO" id="GO:0061630">
    <property type="term" value="F:ubiquitin protein ligase activity"/>
    <property type="evidence" value="ECO:0007669"/>
    <property type="project" value="UniProtKB-EC"/>
</dbReference>
<evidence type="ECO:0000256" key="5">
    <source>
        <dbReference type="ARBA" id="ARBA00022741"/>
    </source>
</evidence>
<comment type="caution">
    <text evidence="12">The sequence shown here is derived from an EMBL/GenBank/DDBJ whole genome shotgun (WGS) entry which is preliminary data.</text>
</comment>
<organism evidence="12 13">
    <name type="scientific">Rhynchospora pubera</name>
    <dbReference type="NCBI Taxonomy" id="906938"/>
    <lineage>
        <taxon>Eukaryota</taxon>
        <taxon>Viridiplantae</taxon>
        <taxon>Streptophyta</taxon>
        <taxon>Embryophyta</taxon>
        <taxon>Tracheophyta</taxon>
        <taxon>Spermatophyta</taxon>
        <taxon>Magnoliopsida</taxon>
        <taxon>Liliopsida</taxon>
        <taxon>Poales</taxon>
        <taxon>Cyperaceae</taxon>
        <taxon>Cyperoideae</taxon>
        <taxon>Rhynchosporeae</taxon>
        <taxon>Rhynchospora</taxon>
    </lineage>
</organism>
<dbReference type="CDD" id="cd16655">
    <property type="entry name" value="RING-Ubox_WDSUB1-like"/>
    <property type="match status" value="1"/>
</dbReference>
<keyword evidence="12" id="KW-0418">Kinase</keyword>
<evidence type="ECO:0000256" key="1">
    <source>
        <dbReference type="ARBA" id="ARBA00000900"/>
    </source>
</evidence>
<dbReference type="PROSITE" id="PS50011">
    <property type="entry name" value="PROTEIN_KINASE_DOM"/>
    <property type="match status" value="1"/>
</dbReference>
<evidence type="ECO:0000256" key="4">
    <source>
        <dbReference type="ARBA" id="ARBA00022679"/>
    </source>
</evidence>
<dbReference type="GO" id="GO:0016567">
    <property type="term" value="P:protein ubiquitination"/>
    <property type="evidence" value="ECO:0007669"/>
    <property type="project" value="InterPro"/>
</dbReference>
<evidence type="ECO:0000259" key="11">
    <source>
        <dbReference type="PROSITE" id="PS51698"/>
    </source>
</evidence>
<dbReference type="PROSITE" id="PS51698">
    <property type="entry name" value="U_BOX"/>
    <property type="match status" value="1"/>
</dbReference>
<keyword evidence="6" id="KW-0833">Ubl conjugation pathway</keyword>
<dbReference type="PROSITE" id="PS00109">
    <property type="entry name" value="PROTEIN_KINASE_TYR"/>
    <property type="match status" value="1"/>
</dbReference>
<comment type="pathway">
    <text evidence="2">Protein modification; protein ubiquitination.</text>
</comment>
<keyword evidence="9" id="KW-0175">Coiled coil</keyword>
<keyword evidence="13" id="KW-1185">Reference proteome</keyword>
<dbReference type="InterPro" id="IPR011009">
    <property type="entry name" value="Kinase-like_dom_sf"/>
</dbReference>
<dbReference type="InterPro" id="IPR003613">
    <property type="entry name" value="Ubox_domain"/>
</dbReference>
<dbReference type="InterPro" id="IPR008266">
    <property type="entry name" value="Tyr_kinase_AS"/>
</dbReference>
<name>A0AAV8D1X7_9POAL</name>
<dbReference type="PROSITE" id="PS00107">
    <property type="entry name" value="PROTEIN_KINASE_ATP"/>
    <property type="match status" value="1"/>
</dbReference>
<feature type="domain" description="U-box" evidence="11">
    <location>
        <begin position="420"/>
        <end position="492"/>
    </location>
</feature>
<evidence type="ECO:0000256" key="6">
    <source>
        <dbReference type="ARBA" id="ARBA00022786"/>
    </source>
</evidence>
<feature type="domain" description="Protein kinase" evidence="10">
    <location>
        <begin position="137"/>
        <end position="401"/>
    </location>
</feature>
<dbReference type="SUPFAM" id="SSF57850">
    <property type="entry name" value="RING/U-box"/>
    <property type="match status" value="1"/>
</dbReference>